<dbReference type="EMBL" id="LR796698">
    <property type="protein sequence ID" value="CAB4160280.1"/>
    <property type="molecule type" value="Genomic_DNA"/>
</dbReference>
<evidence type="ECO:0000313" key="11">
    <source>
        <dbReference type="EMBL" id="CAB5225190.1"/>
    </source>
</evidence>
<dbReference type="EMBL" id="LR797452">
    <property type="protein sequence ID" value="CAB4217934.1"/>
    <property type="molecule type" value="Genomic_DNA"/>
</dbReference>
<evidence type="ECO:0000313" key="6">
    <source>
        <dbReference type="EMBL" id="CAB4178342.1"/>
    </source>
</evidence>
<reference evidence="1" key="1">
    <citation type="submission" date="2020-04" db="EMBL/GenBank/DDBJ databases">
        <authorList>
            <person name="Chiriac C."/>
            <person name="Salcher M."/>
            <person name="Ghai R."/>
            <person name="Kavagutti S V."/>
        </authorList>
    </citation>
    <scope>NUCLEOTIDE SEQUENCE</scope>
</reference>
<proteinExistence type="predicted"/>
<dbReference type="EMBL" id="LR796443">
    <property type="protein sequence ID" value="CAB4145261.1"/>
    <property type="molecule type" value="Genomic_DNA"/>
</dbReference>
<evidence type="ECO:0000313" key="10">
    <source>
        <dbReference type="EMBL" id="CAB4217934.1"/>
    </source>
</evidence>
<accession>A0A6J5MGM7</accession>
<organism evidence="1">
    <name type="scientific">uncultured Caudovirales phage</name>
    <dbReference type="NCBI Taxonomy" id="2100421"/>
    <lineage>
        <taxon>Viruses</taxon>
        <taxon>Duplodnaviria</taxon>
        <taxon>Heunggongvirae</taxon>
        <taxon>Uroviricota</taxon>
        <taxon>Caudoviricetes</taxon>
        <taxon>Peduoviridae</taxon>
        <taxon>Maltschvirus</taxon>
        <taxon>Maltschvirus maltsch</taxon>
    </lineage>
</organism>
<name>A0A6J5MGM7_9CAUD</name>
<evidence type="ECO:0000313" key="9">
    <source>
        <dbReference type="EMBL" id="CAB4213181.1"/>
    </source>
</evidence>
<sequence length="105" mass="11623">MRYALVTPSTDVSGTPYVLLEGDYGIFGVLSPDSKFATSLTEELMMSKRDTIEKATSGMSYHSVSTNILDDNNIALLRQLAKKWKITLPAQIAEPEQPKESVKNE</sequence>
<evidence type="ECO:0000313" key="7">
    <source>
        <dbReference type="EMBL" id="CAB4191706.1"/>
    </source>
</evidence>
<evidence type="ECO:0000313" key="2">
    <source>
        <dbReference type="EMBL" id="CAB4156047.1"/>
    </source>
</evidence>
<evidence type="ECO:0000313" key="3">
    <source>
        <dbReference type="EMBL" id="CAB4160280.1"/>
    </source>
</evidence>
<dbReference type="EMBL" id="LR796644">
    <property type="protein sequence ID" value="CAB4156047.1"/>
    <property type="molecule type" value="Genomic_DNA"/>
</dbReference>
<dbReference type="EMBL" id="LR796762">
    <property type="protein sequence ID" value="CAB4164701.1"/>
    <property type="molecule type" value="Genomic_DNA"/>
</dbReference>
<dbReference type="EMBL" id="LR796961">
    <property type="protein sequence ID" value="CAB4178342.1"/>
    <property type="molecule type" value="Genomic_DNA"/>
</dbReference>
<evidence type="ECO:0000313" key="1">
    <source>
        <dbReference type="EMBL" id="CAB4145261.1"/>
    </source>
</evidence>
<gene>
    <name evidence="6" type="ORF">UFOVP1002_93</name>
    <name evidence="7" type="ORF">UFOVP1217_102</name>
    <name evidence="8" type="ORF">UFOVP1343_86</name>
    <name evidence="9" type="ORF">UFOVP1438_135</name>
    <name evidence="12" type="ORF">UFOVP1541_50</name>
    <name evidence="10" type="ORF">UFOVP1592_131</name>
    <name evidence="1" type="ORF">UFOVP465_180</name>
    <name evidence="2" type="ORF">UFOVP666_38</name>
    <name evidence="3" type="ORF">UFOVP727_115</name>
    <name evidence="11" type="ORF">UFOVP741_118</name>
    <name evidence="4" type="ORF">UFOVP819_66</name>
    <name evidence="5" type="ORF">UFOVP926_21</name>
</gene>
<evidence type="ECO:0000313" key="5">
    <source>
        <dbReference type="EMBL" id="CAB4171850.1"/>
    </source>
</evidence>
<dbReference type="EMBL" id="LR797305">
    <property type="protein sequence ID" value="CAB4200738.1"/>
    <property type="molecule type" value="Genomic_DNA"/>
</dbReference>
<dbReference type="EMBL" id="LR798395">
    <property type="protein sequence ID" value="CAB5228903.1"/>
    <property type="molecule type" value="Genomic_DNA"/>
</dbReference>
<dbReference type="EMBL" id="LR797177">
    <property type="protein sequence ID" value="CAB4191706.1"/>
    <property type="molecule type" value="Genomic_DNA"/>
</dbReference>
<dbReference type="EMBL" id="LR796878">
    <property type="protein sequence ID" value="CAB4171850.1"/>
    <property type="molecule type" value="Genomic_DNA"/>
</dbReference>
<dbReference type="EMBL" id="LR798341">
    <property type="protein sequence ID" value="CAB5225190.1"/>
    <property type="molecule type" value="Genomic_DNA"/>
</dbReference>
<protein>
    <submittedName>
        <fullName evidence="1">Uncharacterized protein</fullName>
    </submittedName>
</protein>
<evidence type="ECO:0000313" key="8">
    <source>
        <dbReference type="EMBL" id="CAB4200738.1"/>
    </source>
</evidence>
<evidence type="ECO:0000313" key="12">
    <source>
        <dbReference type="EMBL" id="CAB5228903.1"/>
    </source>
</evidence>
<evidence type="ECO:0000313" key="4">
    <source>
        <dbReference type="EMBL" id="CAB4164701.1"/>
    </source>
</evidence>
<dbReference type="EMBL" id="LR797395">
    <property type="protein sequence ID" value="CAB4213181.1"/>
    <property type="molecule type" value="Genomic_DNA"/>
</dbReference>